<dbReference type="InterPro" id="IPR036388">
    <property type="entry name" value="WH-like_DNA-bd_sf"/>
</dbReference>
<gene>
    <name evidence="3" type="ORF">FHU10_3650</name>
</gene>
<protein>
    <submittedName>
        <fullName evidence="3">DNA-binding NarL/FixJ family response regulator</fullName>
    </submittedName>
</protein>
<dbReference type="EMBL" id="VISQ01000001">
    <property type="protein sequence ID" value="TVZ71044.1"/>
    <property type="molecule type" value="Genomic_DNA"/>
</dbReference>
<name>A0A542D0E7_SERFO</name>
<organism evidence="3">
    <name type="scientific">Serratia fonticola</name>
    <dbReference type="NCBI Taxonomy" id="47917"/>
    <lineage>
        <taxon>Bacteria</taxon>
        <taxon>Pseudomonadati</taxon>
        <taxon>Pseudomonadota</taxon>
        <taxon>Gammaproteobacteria</taxon>
        <taxon>Enterobacterales</taxon>
        <taxon>Yersiniaceae</taxon>
        <taxon>Serratia</taxon>
    </lineage>
</organism>
<dbReference type="AlphaFoldDB" id="A0A542D0E7"/>
<comment type="caution">
    <text evidence="3">The sequence shown here is derived from an EMBL/GenBank/DDBJ whole genome shotgun (WGS) entry which is preliminary data.</text>
</comment>
<dbReference type="SUPFAM" id="SSF46894">
    <property type="entry name" value="C-terminal effector domain of the bipartite response regulators"/>
    <property type="match status" value="1"/>
</dbReference>
<proteinExistence type="predicted"/>
<keyword evidence="1 3" id="KW-0238">DNA-binding</keyword>
<dbReference type="InterPro" id="IPR016032">
    <property type="entry name" value="Sig_transdc_resp-reg_C-effctor"/>
</dbReference>
<reference evidence="3" key="1">
    <citation type="submission" date="2019-06" db="EMBL/GenBank/DDBJ databases">
        <authorList>
            <person name="Deangelis K."/>
            <person name="Huntemann M."/>
            <person name="Clum A."/>
            <person name="Pillay M."/>
            <person name="Palaniappan K."/>
            <person name="Varghese N."/>
            <person name="Mikhailova N."/>
            <person name="Stamatis D."/>
            <person name="Reddy T."/>
            <person name="Daum C."/>
            <person name="Shapiro N."/>
            <person name="Ivanova N."/>
            <person name="Kyrpides N."/>
            <person name="Woyke T."/>
        </authorList>
    </citation>
    <scope>NUCLEOTIDE SEQUENCE [LARGE SCALE GENOMIC DNA]</scope>
    <source>
        <strain evidence="3">128R</strain>
    </source>
</reference>
<evidence type="ECO:0000259" key="2">
    <source>
        <dbReference type="PROSITE" id="PS50043"/>
    </source>
</evidence>
<dbReference type="PRINTS" id="PR00038">
    <property type="entry name" value="HTHLUXR"/>
</dbReference>
<feature type="domain" description="HTH luxR-type" evidence="2">
    <location>
        <begin position="148"/>
        <end position="207"/>
    </location>
</feature>
<evidence type="ECO:0000256" key="1">
    <source>
        <dbReference type="ARBA" id="ARBA00023125"/>
    </source>
</evidence>
<sequence>MVDIHLYTISNDRYFSAGLRSLFKCREELAHLDICMTELPFEKEIFESGTLRELENKSCDVLILDCSCGFIHYYNACSTLYSALALGTLDTKVILFYENNLCLTNPDMYNHFVTLDKNSSVENIVLSIIRLSSRQEPHIAEIADGKEPISIQQYLTGRELIIINEIYNGSSPNEIASKLKLRLKTINSYKNKAMKKISTKRAFDVHP</sequence>
<evidence type="ECO:0000313" key="3">
    <source>
        <dbReference type="EMBL" id="TVZ71044.1"/>
    </source>
</evidence>
<dbReference type="GO" id="GO:0006355">
    <property type="term" value="P:regulation of DNA-templated transcription"/>
    <property type="evidence" value="ECO:0007669"/>
    <property type="project" value="InterPro"/>
</dbReference>
<dbReference type="GO" id="GO:0003677">
    <property type="term" value="F:DNA binding"/>
    <property type="evidence" value="ECO:0007669"/>
    <property type="project" value="UniProtKB-KW"/>
</dbReference>
<dbReference type="InterPro" id="IPR000792">
    <property type="entry name" value="Tscrpt_reg_LuxR_C"/>
</dbReference>
<accession>A0A542D0E7</accession>
<reference evidence="3" key="2">
    <citation type="submission" date="2019-08" db="EMBL/GenBank/DDBJ databases">
        <title>Investigation of anaerobic lignin degradation for improved lignocellulosic biofuels.</title>
        <authorList>
            <person name="Deangelis K.PhD."/>
        </authorList>
    </citation>
    <scope>NUCLEOTIDE SEQUENCE [LARGE SCALE GENOMIC DNA]</scope>
    <source>
        <strain evidence="3">128R</strain>
    </source>
</reference>
<dbReference type="PROSITE" id="PS50043">
    <property type="entry name" value="HTH_LUXR_2"/>
    <property type="match status" value="1"/>
</dbReference>
<dbReference type="Pfam" id="PF00196">
    <property type="entry name" value="GerE"/>
    <property type="match status" value="1"/>
</dbReference>
<dbReference type="Gene3D" id="1.10.10.10">
    <property type="entry name" value="Winged helix-like DNA-binding domain superfamily/Winged helix DNA-binding domain"/>
    <property type="match status" value="1"/>
</dbReference>